<dbReference type="Proteomes" id="UP000635828">
    <property type="component" value="Unassembled WGS sequence"/>
</dbReference>
<evidence type="ECO:0000313" key="1">
    <source>
        <dbReference type="EMBL" id="MBC5676805.1"/>
    </source>
</evidence>
<accession>A0ABR7FNL0</accession>
<dbReference type="EMBL" id="JACOOS010000003">
    <property type="protein sequence ID" value="MBC5676805.1"/>
    <property type="molecule type" value="Genomic_DNA"/>
</dbReference>
<organism evidence="1 2">
    <name type="scientific">Anaerostipes hominis</name>
    <name type="common">ex Liu et al. 2021</name>
    <dbReference type="NCBI Taxonomy" id="2763018"/>
    <lineage>
        <taxon>Bacteria</taxon>
        <taxon>Bacillati</taxon>
        <taxon>Bacillota</taxon>
        <taxon>Clostridia</taxon>
        <taxon>Lachnospirales</taxon>
        <taxon>Lachnospiraceae</taxon>
        <taxon>Anaerostipes</taxon>
    </lineage>
</organism>
<comment type="caution">
    <text evidence="1">The sequence shown here is derived from an EMBL/GenBank/DDBJ whole genome shotgun (WGS) entry which is preliminary data.</text>
</comment>
<proteinExistence type="predicted"/>
<keyword evidence="2" id="KW-1185">Reference proteome</keyword>
<evidence type="ECO:0000313" key="2">
    <source>
        <dbReference type="Proteomes" id="UP000635828"/>
    </source>
</evidence>
<dbReference type="RefSeq" id="WP_155854018.1">
    <property type="nucleotide sequence ID" value="NZ_JACOOS010000003.1"/>
</dbReference>
<sequence length="55" mass="6239">MVKFTVLQNPKVSDSKAPNVTKDVSIEVKILALLIEKGKIERKGGERYGYWGIYK</sequence>
<protein>
    <submittedName>
        <fullName evidence="1">Uncharacterized protein</fullName>
    </submittedName>
</protein>
<gene>
    <name evidence="1" type="ORF">H8S22_04025</name>
</gene>
<name>A0ABR7FNL0_9FIRM</name>
<reference evidence="1 2" key="1">
    <citation type="submission" date="2020-08" db="EMBL/GenBank/DDBJ databases">
        <title>Genome public.</title>
        <authorList>
            <person name="Liu C."/>
            <person name="Sun Q."/>
        </authorList>
    </citation>
    <scope>NUCLEOTIDE SEQUENCE [LARGE SCALE GENOMIC DNA]</scope>
    <source>
        <strain evidence="1 2">NSJ-7</strain>
    </source>
</reference>